<sequence>MRNLIILFLLLFSSSLIAQKSGYVKPLFTATIISPGLAYEHPVSDKLSIKTKAAFSFGWSYSYSSSLGSSSSFSPAVLAALQLRYYYNFELRERKGKITDRNSVNYISLLTKYAYSGITYYHNSQGNYSIKQASHLPNVGIVWGIQRNYKNRFSFDCSIGPSIYSPLVNNEFSFIADVSLGIWLGKKVD</sequence>
<dbReference type="OrthoDB" id="883248at2"/>
<evidence type="ECO:0000313" key="2">
    <source>
        <dbReference type="Proteomes" id="UP000290204"/>
    </source>
</evidence>
<protein>
    <recommendedName>
        <fullName evidence="3">DUF3575 domain-containing protein</fullName>
    </recommendedName>
</protein>
<evidence type="ECO:0008006" key="3">
    <source>
        <dbReference type="Google" id="ProtNLM"/>
    </source>
</evidence>
<name>A0A4Q1CGC6_9BACT</name>
<dbReference type="AlphaFoldDB" id="A0A4Q1CGC6"/>
<dbReference type="RefSeq" id="WP_129131871.1">
    <property type="nucleotide sequence ID" value="NZ_SDHW01000005.1"/>
</dbReference>
<accession>A0A4Q1CGC6</accession>
<reference evidence="1 2" key="1">
    <citation type="submission" date="2019-01" db="EMBL/GenBank/DDBJ databases">
        <title>Lacibacter sp. strain TTM-7.</title>
        <authorList>
            <person name="Chen W.-M."/>
        </authorList>
    </citation>
    <scope>NUCLEOTIDE SEQUENCE [LARGE SCALE GENOMIC DNA]</scope>
    <source>
        <strain evidence="1 2">TTM-7</strain>
    </source>
</reference>
<keyword evidence="2" id="KW-1185">Reference proteome</keyword>
<dbReference type="EMBL" id="SDHW01000005">
    <property type="protein sequence ID" value="RXK58815.1"/>
    <property type="molecule type" value="Genomic_DNA"/>
</dbReference>
<organism evidence="1 2">
    <name type="scientific">Lacibacter luteus</name>
    <dbReference type="NCBI Taxonomy" id="2508719"/>
    <lineage>
        <taxon>Bacteria</taxon>
        <taxon>Pseudomonadati</taxon>
        <taxon>Bacteroidota</taxon>
        <taxon>Chitinophagia</taxon>
        <taxon>Chitinophagales</taxon>
        <taxon>Chitinophagaceae</taxon>
        <taxon>Lacibacter</taxon>
    </lineage>
</organism>
<evidence type="ECO:0000313" key="1">
    <source>
        <dbReference type="EMBL" id="RXK58815.1"/>
    </source>
</evidence>
<gene>
    <name evidence="1" type="ORF">ESA94_15610</name>
</gene>
<comment type="caution">
    <text evidence="1">The sequence shown here is derived from an EMBL/GenBank/DDBJ whole genome shotgun (WGS) entry which is preliminary data.</text>
</comment>
<proteinExistence type="predicted"/>
<dbReference type="Proteomes" id="UP000290204">
    <property type="component" value="Unassembled WGS sequence"/>
</dbReference>